<accession>A0A366LF23</accession>
<gene>
    <name evidence="1" type="ORF">DRW42_02130</name>
</gene>
<dbReference type="PANTHER" id="PTHR32182:SF0">
    <property type="entry name" value="DNA REPLICATION AND REPAIR PROTEIN RECF"/>
    <property type="match status" value="1"/>
</dbReference>
<name>A0A366LF23_9SPHI</name>
<evidence type="ECO:0000313" key="1">
    <source>
        <dbReference type="EMBL" id="RBQ12079.1"/>
    </source>
</evidence>
<dbReference type="OrthoDB" id="1023918at2"/>
<dbReference type="EMBL" id="QNQU01000001">
    <property type="protein sequence ID" value="RBQ12079.1"/>
    <property type="molecule type" value="Genomic_DNA"/>
</dbReference>
<comment type="caution">
    <text evidence="1">The sequence shown here is derived from an EMBL/GenBank/DDBJ whole genome shotgun (WGS) entry which is preliminary data.</text>
</comment>
<dbReference type="Gene3D" id="3.40.50.300">
    <property type="entry name" value="P-loop containing nucleotide triphosphate hydrolases"/>
    <property type="match status" value="1"/>
</dbReference>
<evidence type="ECO:0000313" key="2">
    <source>
        <dbReference type="Proteomes" id="UP000252081"/>
    </source>
</evidence>
<dbReference type="SUPFAM" id="SSF52540">
    <property type="entry name" value="P-loop containing nucleoside triphosphate hydrolases"/>
    <property type="match status" value="1"/>
</dbReference>
<dbReference type="RefSeq" id="WP_113947158.1">
    <property type="nucleotide sequence ID" value="NZ_QNQU01000001.1"/>
</dbReference>
<dbReference type="Proteomes" id="UP000252081">
    <property type="component" value="Unassembled WGS sequence"/>
</dbReference>
<evidence type="ECO:0008006" key="3">
    <source>
        <dbReference type="Google" id="ProtNLM"/>
    </source>
</evidence>
<dbReference type="PANTHER" id="PTHR32182">
    <property type="entry name" value="DNA REPLICATION AND REPAIR PROTEIN RECF"/>
    <property type="match status" value="1"/>
</dbReference>
<dbReference type="GO" id="GO:0000731">
    <property type="term" value="P:DNA synthesis involved in DNA repair"/>
    <property type="evidence" value="ECO:0007669"/>
    <property type="project" value="TreeGrafter"/>
</dbReference>
<organism evidence="1 2">
    <name type="scientific">Pedobacter miscanthi</name>
    <dbReference type="NCBI Taxonomy" id="2259170"/>
    <lineage>
        <taxon>Bacteria</taxon>
        <taxon>Pseudomonadati</taxon>
        <taxon>Bacteroidota</taxon>
        <taxon>Sphingobacteriia</taxon>
        <taxon>Sphingobacteriales</taxon>
        <taxon>Sphingobacteriaceae</taxon>
        <taxon>Pedobacter</taxon>
    </lineage>
</organism>
<dbReference type="InterPro" id="IPR027417">
    <property type="entry name" value="P-loop_NTPase"/>
</dbReference>
<dbReference type="GO" id="GO:0006302">
    <property type="term" value="P:double-strand break repair"/>
    <property type="evidence" value="ECO:0007669"/>
    <property type="project" value="TreeGrafter"/>
</dbReference>
<protein>
    <recommendedName>
        <fullName evidence="3">Rad50/SbcC-type AAA domain-containing protein</fullName>
    </recommendedName>
</protein>
<proteinExistence type="predicted"/>
<keyword evidence="2" id="KW-1185">Reference proteome</keyword>
<reference evidence="1 2" key="1">
    <citation type="submission" date="2018-07" db="EMBL/GenBank/DDBJ databases">
        <title>A draft genome of a endophytic bacteria, a new species of Pedobacter.</title>
        <authorList>
            <person name="Zhang Z.D."/>
            <person name="Chen Z.J."/>
        </authorList>
    </citation>
    <scope>NUCLEOTIDE SEQUENCE [LARGE SCALE GENOMIC DNA]</scope>
    <source>
        <strain evidence="1 2">RS10</strain>
    </source>
</reference>
<sequence>MKKITNINLQNCRAYFDEYKIDLPTGENLIIYGENGSGKSSLFKSFHQFFKSSISPIDFSRNLFNKSKDGHFEVTFSEINDSDGKITASEVFSTSNVGSNNNVPFIKDSSLLNGFLDYTDLLKIYLKSEPNPNLFNLIIINLLREFIPVSTGVSTSLGSQYSFLIKNLIDDARTRKSRCHKIGLNKIDDFDASLRLILKSIFVVVNRYLTKYFDLQDITIEFVLKKINFIYPNNSKSSWYLNSDLRLKVLKNAEELGDHYKDYLNEARLSSVAICLYLASLKLFPNKVEYKLLYLDDIFIGLDTSNRIPIVNILLDEFSDYQIFMSTYDKNFFDVCKKLFISKNKSKFWRPIEIYVGEKEVDKEIIDIPVLLLNNDDLAKARFYLFNNDRPDYPASANYYRKYLESKLKEVFPKELFRDINCEEIDSYKLSKVFALCINFIESFDIPLNELNVLQSYLFILLHPLSHYNTSINTYKRDLKEIDKLIKILFENDDKLAFLKEIKFCSSNTTVQVEFYINKYNVVFYEFYVKQPLFYSLIDKRFSKCPIIGTAFYSTKNNVPQQPKSLSRGTSRIKYLSLDDGYDSITNLILGKYRFFRKPSDIFKLTKVFDGISWKNFELEPKKKNKKK</sequence>
<dbReference type="AlphaFoldDB" id="A0A366LF23"/>